<keyword evidence="6 7" id="KW-0804">Transcription</keyword>
<evidence type="ECO:0000256" key="1">
    <source>
        <dbReference type="ARBA" id="ARBA00022490"/>
    </source>
</evidence>
<keyword evidence="4 7" id="KW-0520">NAD</keyword>
<dbReference type="GO" id="GO:0003700">
    <property type="term" value="F:DNA-binding transcription factor activity"/>
    <property type="evidence" value="ECO:0007669"/>
    <property type="project" value="UniProtKB-UniRule"/>
</dbReference>
<keyword evidence="2 7" id="KW-0678">Repressor</keyword>
<keyword evidence="5 7" id="KW-0238">DNA-binding</keyword>
<organism evidence="9 10">
    <name type="scientific">Dethiosulfatarculus sandiegensis</name>
    <dbReference type="NCBI Taxonomy" id="1429043"/>
    <lineage>
        <taxon>Bacteria</taxon>
        <taxon>Pseudomonadati</taxon>
        <taxon>Thermodesulfobacteriota</taxon>
        <taxon>Desulfarculia</taxon>
        <taxon>Desulfarculales</taxon>
        <taxon>Desulfarculaceae</taxon>
        <taxon>Dethiosulfatarculus</taxon>
    </lineage>
</organism>
<sequence length="209" mass="23004">MKFLKIPAATISRLSIYSRALEELAQSSETVVSSKKLAEICGVNPAQIRKDLAYFGQFGVRGVGYFVKELLFDIKKILGLNRQWKLALVGTGNLGCALVAHENFTQQGYIFTCAFDVDPIKVGHKLATGLMIHHVDELEEICRQTGAEIGVICTPPDRAQDIANRFQQVPIAGILNFAPTQLQVPPTCKVENVDFTVKLDNLAYHITSA</sequence>
<dbReference type="Pfam" id="PF02629">
    <property type="entry name" value="CoA_binding"/>
    <property type="match status" value="1"/>
</dbReference>
<protein>
    <recommendedName>
        <fullName evidence="7">Redox-sensing transcriptional repressor Rex</fullName>
    </recommendedName>
</protein>
<evidence type="ECO:0000313" key="9">
    <source>
        <dbReference type="EMBL" id="KIX15846.1"/>
    </source>
</evidence>
<dbReference type="Proteomes" id="UP000032233">
    <property type="component" value="Unassembled WGS sequence"/>
</dbReference>
<dbReference type="RefSeq" id="WP_044346108.1">
    <property type="nucleotide sequence ID" value="NZ_AZAC01000001.1"/>
</dbReference>
<evidence type="ECO:0000259" key="8">
    <source>
        <dbReference type="SMART" id="SM00881"/>
    </source>
</evidence>
<dbReference type="InterPro" id="IPR003781">
    <property type="entry name" value="CoA-bd"/>
</dbReference>
<name>A0A0D2JJK9_9BACT</name>
<dbReference type="InParanoid" id="A0A0D2JJK9"/>
<dbReference type="Gene3D" id="1.10.10.10">
    <property type="entry name" value="Winged helix-like DNA-binding domain superfamily/Winged helix DNA-binding domain"/>
    <property type="match status" value="1"/>
</dbReference>
<dbReference type="GO" id="GO:0045892">
    <property type="term" value="P:negative regulation of DNA-templated transcription"/>
    <property type="evidence" value="ECO:0007669"/>
    <property type="project" value="InterPro"/>
</dbReference>
<comment type="subcellular location">
    <subcellularLocation>
        <location evidence="7">Cytoplasm</location>
    </subcellularLocation>
</comment>
<evidence type="ECO:0000256" key="5">
    <source>
        <dbReference type="ARBA" id="ARBA00023125"/>
    </source>
</evidence>
<dbReference type="InterPro" id="IPR036390">
    <property type="entry name" value="WH_DNA-bd_sf"/>
</dbReference>
<dbReference type="PANTHER" id="PTHR35786">
    <property type="entry name" value="REDOX-SENSING TRANSCRIPTIONAL REPRESSOR REX"/>
    <property type="match status" value="1"/>
</dbReference>
<dbReference type="SUPFAM" id="SSF51735">
    <property type="entry name" value="NAD(P)-binding Rossmann-fold domains"/>
    <property type="match status" value="1"/>
</dbReference>
<dbReference type="GO" id="GO:0003677">
    <property type="term" value="F:DNA binding"/>
    <property type="evidence" value="ECO:0007669"/>
    <property type="project" value="UniProtKB-UniRule"/>
</dbReference>
<accession>A0A0D2JJK9</accession>
<evidence type="ECO:0000256" key="3">
    <source>
        <dbReference type="ARBA" id="ARBA00023015"/>
    </source>
</evidence>
<dbReference type="InterPro" id="IPR036291">
    <property type="entry name" value="NAD(P)-bd_dom_sf"/>
</dbReference>
<gene>
    <name evidence="7" type="primary">rex</name>
    <name evidence="9" type="ORF">X474_00610</name>
</gene>
<evidence type="ECO:0000256" key="7">
    <source>
        <dbReference type="HAMAP-Rule" id="MF_01131"/>
    </source>
</evidence>
<dbReference type="InterPro" id="IPR009718">
    <property type="entry name" value="Rex_DNA-bd_C_dom"/>
</dbReference>
<comment type="caution">
    <text evidence="9">The sequence shown here is derived from an EMBL/GenBank/DDBJ whole genome shotgun (WGS) entry which is preliminary data.</text>
</comment>
<dbReference type="InterPro" id="IPR022876">
    <property type="entry name" value="Tscrpt_rep_Rex"/>
</dbReference>
<keyword evidence="10" id="KW-1185">Reference proteome</keyword>
<dbReference type="AlphaFoldDB" id="A0A0D2JJK9"/>
<dbReference type="STRING" id="1429043.X474_00610"/>
<dbReference type="NCBIfam" id="NF003995">
    <property type="entry name" value="PRK05472.2-4"/>
    <property type="match status" value="1"/>
</dbReference>
<dbReference type="Pfam" id="PF06971">
    <property type="entry name" value="Put_DNA-bind_N"/>
    <property type="match status" value="1"/>
</dbReference>
<comment type="similarity">
    <text evidence="7">Belongs to the transcriptional regulatory Rex family.</text>
</comment>
<evidence type="ECO:0000313" key="10">
    <source>
        <dbReference type="Proteomes" id="UP000032233"/>
    </source>
</evidence>
<dbReference type="PATRIC" id="fig|1429043.3.peg.125"/>
<dbReference type="NCBIfam" id="NF003989">
    <property type="entry name" value="PRK05472.1-3"/>
    <property type="match status" value="1"/>
</dbReference>
<dbReference type="NCBIfam" id="NF003992">
    <property type="entry name" value="PRK05472.2-1"/>
    <property type="match status" value="1"/>
</dbReference>
<feature type="binding site" evidence="7">
    <location>
        <begin position="90"/>
        <end position="95"/>
    </location>
    <ligand>
        <name>NAD(+)</name>
        <dbReference type="ChEBI" id="CHEBI:57540"/>
    </ligand>
</feature>
<evidence type="ECO:0000256" key="6">
    <source>
        <dbReference type="ARBA" id="ARBA00023163"/>
    </source>
</evidence>
<dbReference type="PANTHER" id="PTHR35786:SF1">
    <property type="entry name" value="REDOX-SENSING TRANSCRIPTIONAL REPRESSOR REX 1"/>
    <property type="match status" value="1"/>
</dbReference>
<dbReference type="GO" id="GO:0051775">
    <property type="term" value="P:response to redox state"/>
    <property type="evidence" value="ECO:0007669"/>
    <property type="project" value="InterPro"/>
</dbReference>
<dbReference type="OrthoDB" id="9784760at2"/>
<dbReference type="NCBIfam" id="NF003996">
    <property type="entry name" value="PRK05472.2-5"/>
    <property type="match status" value="1"/>
</dbReference>
<reference evidence="9 10" key="1">
    <citation type="submission" date="2013-11" db="EMBL/GenBank/DDBJ databases">
        <title>Metagenomic analysis of a methanogenic consortium involved in long chain n-alkane degradation.</title>
        <authorList>
            <person name="Davidova I.A."/>
            <person name="Callaghan A.V."/>
            <person name="Wawrik B."/>
            <person name="Pruitt S."/>
            <person name="Marks C."/>
            <person name="Duncan K.E."/>
            <person name="Suflita J.M."/>
        </authorList>
    </citation>
    <scope>NUCLEOTIDE SEQUENCE [LARGE SCALE GENOMIC DNA]</scope>
    <source>
        <strain evidence="9 10">SPR</strain>
    </source>
</reference>
<dbReference type="SUPFAM" id="SSF46785">
    <property type="entry name" value="Winged helix' DNA-binding domain"/>
    <property type="match status" value="1"/>
</dbReference>
<dbReference type="InterPro" id="IPR036388">
    <property type="entry name" value="WH-like_DNA-bd_sf"/>
</dbReference>
<dbReference type="NCBIfam" id="NF003993">
    <property type="entry name" value="PRK05472.2-2"/>
    <property type="match status" value="1"/>
</dbReference>
<keyword evidence="3 7" id="KW-0805">Transcription regulation</keyword>
<feature type="domain" description="CoA-binding" evidence="8">
    <location>
        <begin position="79"/>
        <end position="181"/>
    </location>
</feature>
<dbReference type="HAMAP" id="MF_01131">
    <property type="entry name" value="Rex"/>
    <property type="match status" value="1"/>
</dbReference>
<dbReference type="NCBIfam" id="NF003994">
    <property type="entry name" value="PRK05472.2-3"/>
    <property type="match status" value="1"/>
</dbReference>
<dbReference type="InterPro" id="IPR058236">
    <property type="entry name" value="Rex_actinobacterial-type"/>
</dbReference>
<evidence type="ECO:0000256" key="2">
    <source>
        <dbReference type="ARBA" id="ARBA00022491"/>
    </source>
</evidence>
<dbReference type="EMBL" id="AZAC01000001">
    <property type="protein sequence ID" value="KIX15846.1"/>
    <property type="molecule type" value="Genomic_DNA"/>
</dbReference>
<comment type="subunit">
    <text evidence="7">Homodimer.</text>
</comment>
<feature type="DNA-binding region" description="H-T-H motif" evidence="7">
    <location>
        <begin position="16"/>
        <end position="55"/>
    </location>
</feature>
<dbReference type="SMART" id="SM00881">
    <property type="entry name" value="CoA_binding"/>
    <property type="match status" value="1"/>
</dbReference>
<proteinExistence type="inferred from homology"/>
<keyword evidence="1 7" id="KW-0963">Cytoplasm</keyword>
<dbReference type="GO" id="GO:0005737">
    <property type="term" value="C:cytoplasm"/>
    <property type="evidence" value="ECO:0007669"/>
    <property type="project" value="UniProtKB-SubCell"/>
</dbReference>
<dbReference type="Gene3D" id="3.40.50.720">
    <property type="entry name" value="NAD(P)-binding Rossmann-like Domain"/>
    <property type="match status" value="1"/>
</dbReference>
<comment type="function">
    <text evidence="7">Modulates transcription in response to changes in cellular NADH/NAD(+) redox state.</text>
</comment>
<evidence type="ECO:0000256" key="4">
    <source>
        <dbReference type="ARBA" id="ARBA00023027"/>
    </source>
</evidence>